<evidence type="ECO:0000313" key="2">
    <source>
        <dbReference type="Proteomes" id="UP000682134"/>
    </source>
</evidence>
<dbReference type="RefSeq" id="WP_209403926.1">
    <property type="nucleotide sequence ID" value="NZ_JAGIYQ010000004.1"/>
</dbReference>
<dbReference type="NCBIfam" id="TIGR02841">
    <property type="entry name" value="spore_YyaC"/>
    <property type="match status" value="1"/>
</dbReference>
<dbReference type="AlphaFoldDB" id="A0A940NMJ8"/>
<dbReference type="GO" id="GO:0008233">
    <property type="term" value="F:peptidase activity"/>
    <property type="evidence" value="ECO:0007669"/>
    <property type="project" value="UniProtKB-KW"/>
</dbReference>
<reference evidence="1" key="1">
    <citation type="submission" date="2021-04" db="EMBL/GenBank/DDBJ databases">
        <title>Genome seq and assembly of Bacillus sp.</title>
        <authorList>
            <person name="Chhetri G."/>
        </authorList>
    </citation>
    <scope>NUCLEOTIDE SEQUENCE</scope>
    <source>
        <strain evidence="1">RG28</strain>
    </source>
</reference>
<dbReference type="Proteomes" id="UP000682134">
    <property type="component" value="Unassembled WGS sequence"/>
</dbReference>
<dbReference type="GO" id="GO:0006508">
    <property type="term" value="P:proteolysis"/>
    <property type="evidence" value="ECO:0007669"/>
    <property type="project" value="UniProtKB-KW"/>
</dbReference>
<evidence type="ECO:0000313" key="1">
    <source>
        <dbReference type="EMBL" id="MBP0724904.1"/>
    </source>
</evidence>
<dbReference type="InterPro" id="IPR009665">
    <property type="entry name" value="YyaC"/>
</dbReference>
<dbReference type="Pfam" id="PF06866">
    <property type="entry name" value="DUF1256"/>
    <property type="match status" value="1"/>
</dbReference>
<keyword evidence="1" id="KW-0645">Protease</keyword>
<dbReference type="EMBL" id="JAGIYQ010000004">
    <property type="protein sequence ID" value="MBP0724904.1"/>
    <property type="molecule type" value="Genomic_DNA"/>
</dbReference>
<organism evidence="1 2">
    <name type="scientific">Gottfriedia endophytica</name>
    <dbReference type="NCBI Taxonomy" id="2820819"/>
    <lineage>
        <taxon>Bacteria</taxon>
        <taxon>Bacillati</taxon>
        <taxon>Bacillota</taxon>
        <taxon>Bacilli</taxon>
        <taxon>Bacillales</taxon>
        <taxon>Bacillaceae</taxon>
        <taxon>Gottfriedia</taxon>
    </lineage>
</organism>
<dbReference type="InterPro" id="IPR023430">
    <property type="entry name" value="Pept_HybD-like_dom_sf"/>
</dbReference>
<keyword evidence="1" id="KW-0378">Hydrolase</keyword>
<protein>
    <submittedName>
        <fullName evidence="1">Spore protease YyaC</fullName>
    </submittedName>
</protein>
<sequence>MQFSSFSFQNLFQDDLTVFHHEVDSLTRFSQHLCKLLPSTITHDIIFVCIGTDRSTGDSLGPLVGTFLEESDLKRFHFYGTLDDPIHALNLQERLDFIQSHYTNPFIVGIDACLGKMKNISSIRIAKGPVKPGAALNKKLPEVGHIHLTGVVNISGFMDYLVLQNTRLSVVMKMAKFIAKGIKETENELLKNN</sequence>
<name>A0A940NMJ8_9BACI</name>
<gene>
    <name evidence="1" type="primary">yyaC</name>
    <name evidence="1" type="ORF">J5Y03_06820</name>
</gene>
<comment type="caution">
    <text evidence="1">The sequence shown here is derived from an EMBL/GenBank/DDBJ whole genome shotgun (WGS) entry which is preliminary data.</text>
</comment>
<keyword evidence="2" id="KW-1185">Reference proteome</keyword>
<dbReference type="SUPFAM" id="SSF53163">
    <property type="entry name" value="HybD-like"/>
    <property type="match status" value="1"/>
</dbReference>
<accession>A0A940NMJ8</accession>
<proteinExistence type="predicted"/>